<evidence type="ECO:0000259" key="8">
    <source>
        <dbReference type="PROSITE" id="PS51645"/>
    </source>
</evidence>
<evidence type="ECO:0000256" key="6">
    <source>
        <dbReference type="SAM" id="MobiDB-lite"/>
    </source>
</evidence>
<dbReference type="GO" id="GO:0032922">
    <property type="term" value="P:circadian regulation of gene expression"/>
    <property type="evidence" value="ECO:0007669"/>
    <property type="project" value="TreeGrafter"/>
</dbReference>
<dbReference type="Pfam" id="PF03441">
    <property type="entry name" value="FAD_binding_7"/>
    <property type="match status" value="1"/>
</dbReference>
<keyword evidence="7" id="KW-1133">Transmembrane helix</keyword>
<evidence type="ECO:0000256" key="7">
    <source>
        <dbReference type="SAM" id="Phobius"/>
    </source>
</evidence>
<reference evidence="9" key="1">
    <citation type="journal article" date="2019" name="Microorganisms">
        <title>DNA Damage Response Pathways in Dinoflagellates.</title>
        <authorList>
            <person name="Li C."/>
            <person name="Wong J."/>
        </authorList>
    </citation>
    <scope>NUCLEOTIDE SEQUENCE</scope>
</reference>
<dbReference type="PROSITE" id="PS51645">
    <property type="entry name" value="PHR_CRY_ALPHA_BETA"/>
    <property type="match status" value="1"/>
</dbReference>
<dbReference type="PANTHER" id="PTHR11455">
    <property type="entry name" value="CRYPTOCHROME"/>
    <property type="match status" value="1"/>
</dbReference>
<evidence type="ECO:0000256" key="3">
    <source>
        <dbReference type="ARBA" id="ARBA00022827"/>
    </source>
</evidence>
<keyword evidence="2 4" id="KW-0285">Flavoprotein</keyword>
<comment type="similarity">
    <text evidence="1">Belongs to the DNA photolyase class-1 family.</text>
</comment>
<dbReference type="AlphaFoldDB" id="A0A516AGB6"/>
<feature type="transmembrane region" description="Helical" evidence="7">
    <location>
        <begin position="29"/>
        <end position="48"/>
    </location>
</feature>
<evidence type="ECO:0000256" key="5">
    <source>
        <dbReference type="PIRSR" id="PIRSR602081-2"/>
    </source>
</evidence>
<dbReference type="InterPro" id="IPR005101">
    <property type="entry name" value="Cryptochr/Photolyase_FAD-bd"/>
</dbReference>
<feature type="domain" description="Photolyase/cryptochrome alpha/beta" evidence="8">
    <location>
        <begin position="63"/>
        <end position="199"/>
    </location>
</feature>
<dbReference type="SUPFAM" id="SSF52425">
    <property type="entry name" value="Cryptochrome/photolyase, N-terminal domain"/>
    <property type="match status" value="1"/>
</dbReference>
<dbReference type="Gene3D" id="1.10.579.10">
    <property type="entry name" value="DNA Cyclobutane Dipyrimidine Photolyase, subunit A, domain 3"/>
    <property type="match status" value="1"/>
</dbReference>
<evidence type="ECO:0000256" key="4">
    <source>
        <dbReference type="PIRSR" id="PIRSR602081-1"/>
    </source>
</evidence>
<proteinExistence type="evidence at transcript level"/>
<dbReference type="GO" id="GO:0003677">
    <property type="term" value="F:DNA binding"/>
    <property type="evidence" value="ECO:0007669"/>
    <property type="project" value="TreeGrafter"/>
</dbReference>
<feature type="site" description="Electron transfer via tryptophanyl radical" evidence="5">
    <location>
        <position position="384"/>
    </location>
</feature>
<dbReference type="PANTHER" id="PTHR11455:SF9">
    <property type="entry name" value="CRYPTOCHROME CIRCADIAN CLOCK 5 ISOFORM X1"/>
    <property type="match status" value="1"/>
</dbReference>
<keyword evidence="9" id="KW-0456">Lyase</keyword>
<evidence type="ECO:0000313" key="9">
    <source>
        <dbReference type="EMBL" id="QDO16355.1"/>
    </source>
</evidence>
<evidence type="ECO:0000256" key="2">
    <source>
        <dbReference type="ARBA" id="ARBA00022630"/>
    </source>
</evidence>
<dbReference type="Pfam" id="PF00875">
    <property type="entry name" value="DNA_photolyase"/>
    <property type="match status" value="1"/>
</dbReference>
<sequence length="582" mass="64317">MHLWPCCFGGPATHPLPVLRRRAQRCLRGIFGAAALAAVCLTSAPAAFPVTAVGMPPKRPPTDAAVVWFRKCLRLHDNAALVEAVEVAPQHVCPVFVIDPHFAPGSVGVNRFAFLLESLRDLDCQLRKRYGSRLLVLRGKPETVFGSLLQTGEPVLKGKPRLLMWERDTEPYARKRDAAVEKLAEENGVEVRTFAGHTLYDPEEAIKANKGKVPNAMPAMVALAKLLGDPPMPLKTPAKLPSLPVGVPARVDKAFSVPSLEEMGYDPPPEKSSFPGGESAGLLRLSEKLKDSAYICGFQKPKTRSTAFNPPSTTGLSPYLKFGCVSARHFFYGLKNVYARKKHSQPPESLLGQLYFREIAYLQGFSVPNFERQAGNPACKPIPWGKNPKLLAAWEQGRTGFPFIDAAMRQLTRVGWLHHLARHAVACFLCRGDLWLSWEQGRDVFDKYLLDADWSINTMNWLALSGAAPWSPPFFRVYNPAPKMDSALNVQDPEGNYIREFVPELSKMPKEYIYTPWTAPLEVQKAAKCIIGKDYPRPVVDHAKVSAENIARFKRALSETKATGAKGSSGASSRSAKRPRKA</sequence>
<feature type="site" description="Electron transfer via tryptophanyl radical" evidence="5">
    <location>
        <position position="461"/>
    </location>
</feature>
<dbReference type="InterPro" id="IPR014729">
    <property type="entry name" value="Rossmann-like_a/b/a_fold"/>
</dbReference>
<feature type="region of interest" description="Disordered" evidence="6">
    <location>
        <begin position="558"/>
        <end position="582"/>
    </location>
</feature>
<dbReference type="InterPro" id="IPR036155">
    <property type="entry name" value="Crypto/Photolyase_N_sf"/>
</dbReference>
<feature type="binding site" evidence="4">
    <location>
        <begin position="313"/>
        <end position="317"/>
    </location>
    <ligand>
        <name>FAD</name>
        <dbReference type="ChEBI" id="CHEBI:57692"/>
    </ligand>
</feature>
<dbReference type="Gene3D" id="1.25.40.80">
    <property type="match status" value="1"/>
</dbReference>
<dbReference type="InterPro" id="IPR036134">
    <property type="entry name" value="Crypto/Photolyase_FAD-like_sf"/>
</dbReference>
<feature type="binding site" evidence="4">
    <location>
        <begin position="451"/>
        <end position="453"/>
    </location>
    <ligand>
        <name>FAD</name>
        <dbReference type="ChEBI" id="CHEBI:57692"/>
    </ligand>
</feature>
<organism evidence="9">
    <name type="scientific">Lingulaulax polyedra</name>
    <name type="common">Dinoflagellate</name>
    <name type="synonym">Lingulodinium polyedra</name>
    <dbReference type="NCBI Taxonomy" id="160621"/>
    <lineage>
        <taxon>Eukaryota</taxon>
        <taxon>Sar</taxon>
        <taxon>Alveolata</taxon>
        <taxon>Dinophyceae</taxon>
        <taxon>Gonyaulacales</taxon>
        <taxon>Lingulodiniaceae</taxon>
        <taxon>Lingulaulax</taxon>
    </lineage>
</organism>
<dbReference type="GO" id="GO:0043153">
    <property type="term" value="P:entrainment of circadian clock by photoperiod"/>
    <property type="evidence" value="ECO:0007669"/>
    <property type="project" value="TreeGrafter"/>
</dbReference>
<keyword evidence="7" id="KW-0472">Membrane</keyword>
<dbReference type="GO" id="GO:0071949">
    <property type="term" value="F:FAD binding"/>
    <property type="evidence" value="ECO:0007669"/>
    <property type="project" value="TreeGrafter"/>
</dbReference>
<dbReference type="SUPFAM" id="SSF48173">
    <property type="entry name" value="Cryptochrome/photolyase FAD-binding domain"/>
    <property type="match status" value="1"/>
</dbReference>
<comment type="cofactor">
    <cofactor evidence="4">
        <name>FAD</name>
        <dbReference type="ChEBI" id="CHEBI:57692"/>
    </cofactor>
    <text evidence="4">Binds 1 FAD per subunit.</text>
</comment>
<feature type="compositionally biased region" description="Low complexity" evidence="6">
    <location>
        <begin position="561"/>
        <end position="574"/>
    </location>
</feature>
<dbReference type="Gene3D" id="3.40.50.620">
    <property type="entry name" value="HUPs"/>
    <property type="match status" value="1"/>
</dbReference>
<keyword evidence="7" id="KW-0812">Transmembrane</keyword>
<evidence type="ECO:0000256" key="1">
    <source>
        <dbReference type="ARBA" id="ARBA00005862"/>
    </source>
</evidence>
<protein>
    <submittedName>
        <fullName evidence="9">6-4 photolyase</fullName>
    </submittedName>
</protein>
<dbReference type="InterPro" id="IPR002081">
    <property type="entry name" value="Cryptochrome/DNA_photolyase_1"/>
</dbReference>
<name>A0A516AGB6_LINPO</name>
<dbReference type="GO" id="GO:0005634">
    <property type="term" value="C:nucleus"/>
    <property type="evidence" value="ECO:0007669"/>
    <property type="project" value="TreeGrafter"/>
</dbReference>
<dbReference type="GO" id="GO:0005737">
    <property type="term" value="C:cytoplasm"/>
    <property type="evidence" value="ECO:0007669"/>
    <property type="project" value="TreeGrafter"/>
</dbReference>
<dbReference type="GO" id="GO:0003904">
    <property type="term" value="F:deoxyribodipyrimidine photo-lyase activity"/>
    <property type="evidence" value="ECO:0007669"/>
    <property type="project" value="TreeGrafter"/>
</dbReference>
<dbReference type="EMBL" id="MN125888">
    <property type="protein sequence ID" value="QDO16355.1"/>
    <property type="molecule type" value="mRNA"/>
</dbReference>
<keyword evidence="3 4" id="KW-0274">FAD</keyword>
<feature type="site" description="Electron transfer via tryptophanyl radical" evidence="5">
    <location>
        <position position="438"/>
    </location>
</feature>
<dbReference type="InterPro" id="IPR006050">
    <property type="entry name" value="DNA_photolyase_N"/>
</dbReference>
<accession>A0A516AGB6</accession>